<gene>
    <name evidence="2" type="ORF">E3J62_00340</name>
</gene>
<evidence type="ECO:0000259" key="1">
    <source>
        <dbReference type="Pfam" id="PF10056"/>
    </source>
</evidence>
<dbReference type="InterPro" id="IPR018744">
    <property type="entry name" value="DUF2293"/>
</dbReference>
<evidence type="ECO:0000313" key="3">
    <source>
        <dbReference type="Proteomes" id="UP000315525"/>
    </source>
</evidence>
<comment type="caution">
    <text evidence="2">The sequence shown here is derived from an EMBL/GenBank/DDBJ whole genome shotgun (WGS) entry which is preliminary data.</text>
</comment>
<organism evidence="2 3">
    <name type="scientific">candidate division TA06 bacterium</name>
    <dbReference type="NCBI Taxonomy" id="2250710"/>
    <lineage>
        <taxon>Bacteria</taxon>
        <taxon>Bacteria division TA06</taxon>
    </lineage>
</organism>
<name>A0A523UZC6_UNCT6</name>
<proteinExistence type="predicted"/>
<feature type="domain" description="DUF2293" evidence="1">
    <location>
        <begin position="136"/>
        <end position="220"/>
    </location>
</feature>
<dbReference type="Pfam" id="PF10056">
    <property type="entry name" value="DUF2293"/>
    <property type="match status" value="1"/>
</dbReference>
<dbReference type="AlphaFoldDB" id="A0A523UZC6"/>
<protein>
    <submittedName>
        <fullName evidence="2">DUF2293 domain-containing protein</fullName>
    </submittedName>
</protein>
<dbReference type="PANTHER" id="PTHR38113">
    <property type="match status" value="1"/>
</dbReference>
<dbReference type="Proteomes" id="UP000315525">
    <property type="component" value="Unassembled WGS sequence"/>
</dbReference>
<evidence type="ECO:0000313" key="2">
    <source>
        <dbReference type="EMBL" id="TET47789.1"/>
    </source>
</evidence>
<accession>A0A523UZC6</accession>
<dbReference type="EMBL" id="SOJN01000008">
    <property type="protein sequence ID" value="TET47789.1"/>
    <property type="molecule type" value="Genomic_DNA"/>
</dbReference>
<reference evidence="2 3" key="1">
    <citation type="submission" date="2019-03" db="EMBL/GenBank/DDBJ databases">
        <title>Metabolic potential of uncultured bacteria and archaea associated with petroleum seepage in deep-sea sediments.</title>
        <authorList>
            <person name="Dong X."/>
            <person name="Hubert C."/>
        </authorList>
    </citation>
    <scope>NUCLEOTIDE SEQUENCE [LARGE SCALE GENOMIC DNA]</scope>
    <source>
        <strain evidence="2">E44_bin18</strain>
    </source>
</reference>
<dbReference type="PANTHER" id="PTHR38113:SF2">
    <property type="entry name" value="DUF2293 DOMAIN-CONTAINING PROTEIN"/>
    <property type="match status" value="1"/>
</dbReference>
<sequence>MRYSTDDIIVFIVKRDSECSECSEELLSGSFLRVENDKPLCLSCADLDHLEYLPSGDACLTRRSTKYTKIRAVVIKWSRDRKRYERKGILAEPEAIQRAMEDCAADADTREARRQREAIKRVALDRKYVEEFANQIRKLFPGSPPSVEDKIAEHACEKYSGRVGRSQFAKDLDAEAIVLAVQAHIRHQYTEYDELLMKGYERLVARGAVRDKVDEVLERWTRPGGKS</sequence>